<dbReference type="Proteomes" id="UP000800097">
    <property type="component" value="Unassembled WGS sequence"/>
</dbReference>
<dbReference type="RefSeq" id="XP_033654521.1">
    <property type="nucleotide sequence ID" value="XM_033794559.1"/>
</dbReference>
<evidence type="ECO:0000256" key="1">
    <source>
        <dbReference type="SAM" id="MobiDB-lite"/>
    </source>
</evidence>
<organism evidence="2 3">
    <name type="scientific">Westerdykella ornata</name>
    <dbReference type="NCBI Taxonomy" id="318751"/>
    <lineage>
        <taxon>Eukaryota</taxon>
        <taxon>Fungi</taxon>
        <taxon>Dikarya</taxon>
        <taxon>Ascomycota</taxon>
        <taxon>Pezizomycotina</taxon>
        <taxon>Dothideomycetes</taxon>
        <taxon>Pleosporomycetidae</taxon>
        <taxon>Pleosporales</taxon>
        <taxon>Sporormiaceae</taxon>
        <taxon>Westerdykella</taxon>
    </lineage>
</organism>
<evidence type="ECO:0000313" key="3">
    <source>
        <dbReference type="Proteomes" id="UP000800097"/>
    </source>
</evidence>
<accession>A0A6A6JKI1</accession>
<dbReference type="EMBL" id="ML986491">
    <property type="protein sequence ID" value="KAF2276982.1"/>
    <property type="molecule type" value="Genomic_DNA"/>
</dbReference>
<dbReference type="GeneID" id="54547734"/>
<dbReference type="AlphaFoldDB" id="A0A6A6JKI1"/>
<evidence type="ECO:0000313" key="2">
    <source>
        <dbReference type="EMBL" id="KAF2276982.1"/>
    </source>
</evidence>
<gene>
    <name evidence="2" type="ORF">EI97DRAFT_305180</name>
</gene>
<sequence length="177" mass="18776">MDPTLHSQSSPSSCLAVRFRMRGCTEGKLPISNGIHFVEPRQAFAASTSIPSPGFVETPIRNKSVTEADSKNLNPTSPVAACPTGRSPPKPWPLRELTTPSSGHGGIIPRWTNCAPSSEARSYPDNDGFPLCAAYIIPADVGVQAQSSARSLPRLDAGDRTTTSMVHGGEVIPLVQQ</sequence>
<feature type="region of interest" description="Disordered" evidence="1">
    <location>
        <begin position="148"/>
        <end position="177"/>
    </location>
</feature>
<feature type="region of interest" description="Disordered" evidence="1">
    <location>
        <begin position="67"/>
        <end position="93"/>
    </location>
</feature>
<keyword evidence="3" id="KW-1185">Reference proteome</keyword>
<name>A0A6A6JKI1_WESOR</name>
<proteinExistence type="predicted"/>
<reference evidence="2" key="1">
    <citation type="journal article" date="2020" name="Stud. Mycol.">
        <title>101 Dothideomycetes genomes: a test case for predicting lifestyles and emergence of pathogens.</title>
        <authorList>
            <person name="Haridas S."/>
            <person name="Albert R."/>
            <person name="Binder M."/>
            <person name="Bloem J."/>
            <person name="Labutti K."/>
            <person name="Salamov A."/>
            <person name="Andreopoulos B."/>
            <person name="Baker S."/>
            <person name="Barry K."/>
            <person name="Bills G."/>
            <person name="Bluhm B."/>
            <person name="Cannon C."/>
            <person name="Castanera R."/>
            <person name="Culley D."/>
            <person name="Daum C."/>
            <person name="Ezra D."/>
            <person name="Gonzalez J."/>
            <person name="Henrissat B."/>
            <person name="Kuo A."/>
            <person name="Liang C."/>
            <person name="Lipzen A."/>
            <person name="Lutzoni F."/>
            <person name="Magnuson J."/>
            <person name="Mondo S."/>
            <person name="Nolan M."/>
            <person name="Ohm R."/>
            <person name="Pangilinan J."/>
            <person name="Park H.-J."/>
            <person name="Ramirez L."/>
            <person name="Alfaro M."/>
            <person name="Sun H."/>
            <person name="Tritt A."/>
            <person name="Yoshinaga Y."/>
            <person name="Zwiers L.-H."/>
            <person name="Turgeon B."/>
            <person name="Goodwin S."/>
            <person name="Spatafora J."/>
            <person name="Crous P."/>
            <person name="Grigoriev I."/>
        </authorList>
    </citation>
    <scope>NUCLEOTIDE SEQUENCE</scope>
    <source>
        <strain evidence="2">CBS 379.55</strain>
    </source>
</reference>
<protein>
    <submittedName>
        <fullName evidence="2">Uncharacterized protein</fullName>
    </submittedName>
</protein>